<name>A0A094N4W8_ANTCR</name>
<sequence length="55" mass="6566">NGSKLHQERFRLDMRIHFFIKRVVTHWKRLPGEVVNAPSLSVFKKYLDNALNNML</sequence>
<dbReference type="AlphaFoldDB" id="A0A094N4W8"/>
<proteinExistence type="predicted"/>
<gene>
    <name evidence="1" type="ORF">N321_09013</name>
</gene>
<reference evidence="1 2" key="1">
    <citation type="submission" date="2014-04" db="EMBL/GenBank/DDBJ databases">
        <title>Genome evolution of avian class.</title>
        <authorList>
            <person name="Zhang G."/>
            <person name="Li C."/>
        </authorList>
    </citation>
    <scope>NUCLEOTIDE SEQUENCE [LARGE SCALE GENOMIC DNA]</scope>
    <source>
        <strain evidence="1">BGI_N321</strain>
    </source>
</reference>
<evidence type="ECO:0000313" key="1">
    <source>
        <dbReference type="EMBL" id="KFZ61666.1"/>
    </source>
</evidence>
<feature type="non-terminal residue" evidence="1">
    <location>
        <position position="55"/>
    </location>
</feature>
<evidence type="ECO:0000313" key="2">
    <source>
        <dbReference type="Proteomes" id="UP000053620"/>
    </source>
</evidence>
<accession>A0A094N4W8</accession>
<protein>
    <submittedName>
        <fullName evidence="1">Uncharacterized protein</fullName>
    </submittedName>
</protein>
<keyword evidence="2" id="KW-1185">Reference proteome</keyword>
<dbReference type="EMBL" id="KL355248">
    <property type="protein sequence ID" value="KFZ61666.1"/>
    <property type="molecule type" value="Genomic_DNA"/>
</dbReference>
<organism evidence="1 2">
    <name type="scientific">Antrostomus carolinensis</name>
    <name type="common">Chuck-will's-widow</name>
    <name type="synonym">Caprimulgus carolinensis</name>
    <dbReference type="NCBI Taxonomy" id="279965"/>
    <lineage>
        <taxon>Eukaryota</taxon>
        <taxon>Metazoa</taxon>
        <taxon>Chordata</taxon>
        <taxon>Craniata</taxon>
        <taxon>Vertebrata</taxon>
        <taxon>Euteleostomi</taxon>
        <taxon>Archelosauria</taxon>
        <taxon>Archosauria</taxon>
        <taxon>Dinosauria</taxon>
        <taxon>Saurischia</taxon>
        <taxon>Theropoda</taxon>
        <taxon>Coelurosauria</taxon>
        <taxon>Aves</taxon>
        <taxon>Neognathae</taxon>
        <taxon>Neoaves</taxon>
        <taxon>Strisores</taxon>
        <taxon>Caprimulgiformes</taxon>
        <taxon>Caprimulgidae</taxon>
        <taxon>Antrostomus</taxon>
    </lineage>
</organism>
<dbReference type="Proteomes" id="UP000053620">
    <property type="component" value="Unassembled WGS sequence"/>
</dbReference>
<feature type="non-terminal residue" evidence="1">
    <location>
        <position position="1"/>
    </location>
</feature>